<dbReference type="GO" id="GO:0005737">
    <property type="term" value="C:cytoplasm"/>
    <property type="evidence" value="ECO:0007669"/>
    <property type="project" value="UniProtKB-ARBA"/>
</dbReference>
<feature type="compositionally biased region" description="Low complexity" evidence="3">
    <location>
        <begin position="357"/>
        <end position="367"/>
    </location>
</feature>
<feature type="region of interest" description="Disordered" evidence="3">
    <location>
        <begin position="113"/>
        <end position="176"/>
    </location>
</feature>
<protein>
    <recommendedName>
        <fullName evidence="4">CRIB domain-containing protein</fullName>
    </recommendedName>
</protein>
<comment type="similarity">
    <text evidence="2">Belongs to the BORG/CEP family.</text>
</comment>
<dbReference type="PANTHER" id="PTHR15344">
    <property type="entry name" value="CDC42 EFFECTOR PROTEIN BORG"/>
    <property type="match status" value="1"/>
</dbReference>
<evidence type="ECO:0000256" key="2">
    <source>
        <dbReference type="ARBA" id="ARBA00010770"/>
    </source>
</evidence>
<dbReference type="GO" id="GO:0008360">
    <property type="term" value="P:regulation of cell shape"/>
    <property type="evidence" value="ECO:0007669"/>
    <property type="project" value="TreeGrafter"/>
</dbReference>
<dbReference type="PANTHER" id="PTHR15344:SF19">
    <property type="entry name" value="CDC42 EFFECTOR PROTEIN (RHO GTPASE BINDING) 4"/>
    <property type="match status" value="1"/>
</dbReference>
<feature type="region of interest" description="Disordered" evidence="3">
    <location>
        <begin position="276"/>
        <end position="376"/>
    </location>
</feature>
<dbReference type="InterPro" id="IPR000095">
    <property type="entry name" value="CRIB_dom"/>
</dbReference>
<dbReference type="PROSITE" id="PS50108">
    <property type="entry name" value="CRIB"/>
    <property type="match status" value="1"/>
</dbReference>
<dbReference type="OrthoDB" id="8898624at2759"/>
<gene>
    <name evidence="5" type="ORF">KOW79_001566</name>
</gene>
<dbReference type="GO" id="GO:0031274">
    <property type="term" value="P:positive regulation of pseudopodium assembly"/>
    <property type="evidence" value="ECO:0007669"/>
    <property type="project" value="TreeGrafter"/>
</dbReference>
<evidence type="ECO:0000256" key="1">
    <source>
        <dbReference type="ARBA" id="ARBA00004184"/>
    </source>
</evidence>
<organism evidence="5 6">
    <name type="scientific">Hemibagrus wyckioides</name>
    <dbReference type="NCBI Taxonomy" id="337641"/>
    <lineage>
        <taxon>Eukaryota</taxon>
        <taxon>Metazoa</taxon>
        <taxon>Chordata</taxon>
        <taxon>Craniata</taxon>
        <taxon>Vertebrata</taxon>
        <taxon>Euteleostomi</taxon>
        <taxon>Actinopterygii</taxon>
        <taxon>Neopterygii</taxon>
        <taxon>Teleostei</taxon>
        <taxon>Ostariophysi</taxon>
        <taxon>Siluriformes</taxon>
        <taxon>Bagridae</taxon>
        <taxon>Hemibagrus</taxon>
    </lineage>
</organism>
<reference evidence="5 6" key="1">
    <citation type="submission" date="2021-06" db="EMBL/GenBank/DDBJ databases">
        <title>Chromosome-level genome assembly of the red-tail catfish (Hemibagrus wyckioides).</title>
        <authorList>
            <person name="Shao F."/>
        </authorList>
    </citation>
    <scope>NUCLEOTIDE SEQUENCE [LARGE SCALE GENOMIC DNA]</scope>
    <source>
        <strain evidence="5">EC202008001</strain>
        <tissue evidence="5">Blood</tissue>
    </source>
</reference>
<dbReference type="Pfam" id="PF00786">
    <property type="entry name" value="PBD"/>
    <property type="match status" value="1"/>
</dbReference>
<evidence type="ECO:0000259" key="4">
    <source>
        <dbReference type="PROSITE" id="PS50108"/>
    </source>
</evidence>
<feature type="domain" description="CRIB" evidence="4">
    <location>
        <begin position="95"/>
        <end position="109"/>
    </location>
</feature>
<dbReference type="InterPro" id="IPR029273">
    <property type="entry name" value="Cdc42_effect-like"/>
</dbReference>
<dbReference type="GO" id="GO:0012505">
    <property type="term" value="C:endomembrane system"/>
    <property type="evidence" value="ECO:0007669"/>
    <property type="project" value="UniProtKB-SubCell"/>
</dbReference>
<accession>A0A9D3SU32</accession>
<dbReference type="GO" id="GO:0031267">
    <property type="term" value="F:small GTPase binding"/>
    <property type="evidence" value="ECO:0007669"/>
    <property type="project" value="TreeGrafter"/>
</dbReference>
<dbReference type="GO" id="GO:0007266">
    <property type="term" value="P:Rho protein signal transduction"/>
    <property type="evidence" value="ECO:0007669"/>
    <property type="project" value="TreeGrafter"/>
</dbReference>
<keyword evidence="6" id="KW-1185">Reference proteome</keyword>
<comment type="subcellular location">
    <subcellularLocation>
        <location evidence="1">Endomembrane system</location>
        <topology evidence="1">Peripheral membrane protein</topology>
    </subcellularLocation>
</comment>
<evidence type="ECO:0000256" key="3">
    <source>
        <dbReference type="SAM" id="MobiDB-lite"/>
    </source>
</evidence>
<comment type="caution">
    <text evidence="5">The sequence shown here is derived from an EMBL/GenBank/DDBJ whole genome shotgun (WGS) entry which is preliminary data.</text>
</comment>
<proteinExistence type="inferred from homology"/>
<dbReference type="Pfam" id="PF14957">
    <property type="entry name" value="BORG_CEP"/>
    <property type="match status" value="1"/>
</dbReference>
<dbReference type="CDD" id="cd00132">
    <property type="entry name" value="CRIB"/>
    <property type="match status" value="1"/>
</dbReference>
<dbReference type="GO" id="GO:0005886">
    <property type="term" value="C:plasma membrane"/>
    <property type="evidence" value="ECO:0007669"/>
    <property type="project" value="TreeGrafter"/>
</dbReference>
<evidence type="ECO:0000313" key="6">
    <source>
        <dbReference type="Proteomes" id="UP000824219"/>
    </source>
</evidence>
<dbReference type="InterPro" id="IPR051296">
    <property type="entry name" value="Cdc42_Effector_BORG/CEP"/>
</dbReference>
<dbReference type="GO" id="GO:0030838">
    <property type="term" value="P:positive regulation of actin filament polymerization"/>
    <property type="evidence" value="ECO:0007669"/>
    <property type="project" value="TreeGrafter"/>
</dbReference>
<dbReference type="AlphaFoldDB" id="A0A9D3SU32"/>
<dbReference type="EMBL" id="JAHKSW010000002">
    <property type="protein sequence ID" value="KAG7334970.1"/>
    <property type="molecule type" value="Genomic_DNA"/>
</dbReference>
<dbReference type="Proteomes" id="UP000824219">
    <property type="component" value="Linkage Group LG02"/>
</dbReference>
<name>A0A9D3SU32_9TELE</name>
<dbReference type="GO" id="GO:0005856">
    <property type="term" value="C:cytoskeleton"/>
    <property type="evidence" value="ECO:0007669"/>
    <property type="project" value="TreeGrafter"/>
</dbReference>
<dbReference type="SMART" id="SM00285">
    <property type="entry name" value="PBD"/>
    <property type="match status" value="1"/>
</dbReference>
<sequence>MNTQNESSDNMMDISQLELAWQDIAFQLKGRLPADESTNRRLHTILLVKVPQPLWNSAYIIWEYKFAKMPILKQLVSSSSQTKRRSRMDLTTEMISAPLGDFRHTMHVGRGGDAFGDTSFLSSRSGEPPQDASSNPRSPKLGLLSRTFRSSKRSQSVTRVDQRDGTQLPPSDSPTYVKNALSLPFLNDGDGDTEGGRLLKSLASSPLKQQASNGAAAHGLDLELHERSFGELTDLRPSPYNGGGMKHAESVMSFHVDLGPSMLGEILGVMEKEEDDLGFEEGKNSDGQASPLLSHQRLEEEEDEMRVEEVKIEEEEQEMDLEVNDEATLDAPSSEDLGLRSEIISTPEPQHKHLQHSDSCSVSSSGSQTIEDKQILKPYQGDIDSTNYNYHPGEEGAFSSFLEDEDDEIRV</sequence>
<feature type="compositionally biased region" description="Acidic residues" evidence="3">
    <location>
        <begin position="299"/>
        <end position="328"/>
    </location>
</feature>
<feature type="compositionally biased region" description="Polar residues" evidence="3">
    <location>
        <begin position="119"/>
        <end position="137"/>
    </location>
</feature>
<evidence type="ECO:0000313" key="5">
    <source>
        <dbReference type="EMBL" id="KAG7334970.1"/>
    </source>
</evidence>